<comment type="caution">
    <text evidence="2">The sequence shown here is derived from an EMBL/GenBank/DDBJ whole genome shotgun (WGS) entry which is preliminary data.</text>
</comment>
<sequence>MTAPQRAELARRQAELLRALLADGDVPAGFDPDRVAVEARALLSKRRGIVAMLRPDLVDSLGERFRPLFDTYGRGRPRTDGSRMREDAAAFAEWLADRGELPTRTKRRWWQRADQ</sequence>
<evidence type="ECO:0000259" key="1">
    <source>
        <dbReference type="Pfam" id="PF26136"/>
    </source>
</evidence>
<dbReference type="AlphaFoldDB" id="A0A7W7T6P3"/>
<reference evidence="2 3" key="1">
    <citation type="submission" date="2020-08" db="EMBL/GenBank/DDBJ databases">
        <title>Sequencing the genomes of 1000 actinobacteria strains.</title>
        <authorList>
            <person name="Klenk H.-P."/>
        </authorList>
    </citation>
    <scope>NUCLEOTIDE SEQUENCE [LARGE SCALE GENOMIC DNA]</scope>
    <source>
        <strain evidence="2 3">DSM 45084</strain>
    </source>
</reference>
<organism evidence="2 3">
    <name type="scientific">Saccharothrix violaceirubra</name>
    <dbReference type="NCBI Taxonomy" id="413306"/>
    <lineage>
        <taxon>Bacteria</taxon>
        <taxon>Bacillati</taxon>
        <taxon>Actinomycetota</taxon>
        <taxon>Actinomycetes</taxon>
        <taxon>Pseudonocardiales</taxon>
        <taxon>Pseudonocardiaceae</taxon>
        <taxon>Saccharothrix</taxon>
    </lineage>
</organism>
<gene>
    <name evidence="2" type="ORF">F4559_004918</name>
</gene>
<evidence type="ECO:0000313" key="2">
    <source>
        <dbReference type="EMBL" id="MBB4967559.1"/>
    </source>
</evidence>
<dbReference type="InterPro" id="IPR058711">
    <property type="entry name" value="SCO6045-like_C"/>
</dbReference>
<feature type="domain" description="SCO6045-like C-terminal" evidence="1">
    <location>
        <begin position="10"/>
        <end position="96"/>
    </location>
</feature>
<dbReference type="Proteomes" id="UP000542674">
    <property type="component" value="Unassembled WGS sequence"/>
</dbReference>
<dbReference type="RefSeq" id="WP_184672365.1">
    <property type="nucleotide sequence ID" value="NZ_BAABAI010000007.1"/>
</dbReference>
<name>A0A7W7T6P3_9PSEU</name>
<keyword evidence="3" id="KW-1185">Reference proteome</keyword>
<proteinExistence type="predicted"/>
<protein>
    <recommendedName>
        <fullName evidence="1">SCO6045-like C-terminal domain-containing protein</fullName>
    </recommendedName>
</protein>
<dbReference type="EMBL" id="JACHJS010000001">
    <property type="protein sequence ID" value="MBB4967559.1"/>
    <property type="molecule type" value="Genomic_DNA"/>
</dbReference>
<accession>A0A7W7T6P3</accession>
<dbReference type="Pfam" id="PF26136">
    <property type="entry name" value="SCO6045_C"/>
    <property type="match status" value="1"/>
</dbReference>
<evidence type="ECO:0000313" key="3">
    <source>
        <dbReference type="Proteomes" id="UP000542674"/>
    </source>
</evidence>